<dbReference type="RefSeq" id="WP_092834989.1">
    <property type="nucleotide sequence ID" value="NZ_CP028290.1"/>
</dbReference>
<feature type="transmembrane region" description="Helical" evidence="1">
    <location>
        <begin position="248"/>
        <end position="266"/>
    </location>
</feature>
<feature type="transmembrane region" description="Helical" evidence="1">
    <location>
        <begin position="173"/>
        <end position="197"/>
    </location>
</feature>
<protein>
    <submittedName>
        <fullName evidence="2">Short-chain fatty acids transporter</fullName>
    </submittedName>
</protein>
<feature type="transmembrane region" description="Helical" evidence="1">
    <location>
        <begin position="334"/>
        <end position="359"/>
    </location>
</feature>
<dbReference type="PANTHER" id="PTHR41983:SF2">
    <property type="entry name" value="SHORT-CHAIN FATTY ACID TRANSPORTER-RELATED"/>
    <property type="match status" value="1"/>
</dbReference>
<feature type="transmembrane region" description="Helical" evidence="1">
    <location>
        <begin position="135"/>
        <end position="161"/>
    </location>
</feature>
<dbReference type="OrthoDB" id="9342495at2"/>
<proteinExistence type="predicted"/>
<feature type="transmembrane region" description="Helical" evidence="1">
    <location>
        <begin position="273"/>
        <end position="292"/>
    </location>
</feature>
<keyword evidence="3" id="KW-1185">Reference proteome</keyword>
<dbReference type="InterPro" id="IPR006160">
    <property type="entry name" value="SCFA_transpt_AtoE"/>
</dbReference>
<evidence type="ECO:0000313" key="3">
    <source>
        <dbReference type="Proteomes" id="UP000199317"/>
    </source>
</evidence>
<feature type="transmembrane region" description="Helical" evidence="1">
    <location>
        <begin position="52"/>
        <end position="76"/>
    </location>
</feature>
<dbReference type="EMBL" id="FNJL01000014">
    <property type="protein sequence ID" value="SDP50800.1"/>
    <property type="molecule type" value="Genomic_DNA"/>
</dbReference>
<dbReference type="Pfam" id="PF02667">
    <property type="entry name" value="SCFA_trans"/>
    <property type="match status" value="1"/>
</dbReference>
<keyword evidence="1" id="KW-0472">Membrane</keyword>
<sequence>MSKITAFFTELMRRYLPDPFVFAILLTLLTMALAFGVESRPIDAVVQDWGKGFWSLLAFTTQMAVILVMGYVLAAAPIVDRFLDRIAARVDTPRQAIIVATIVGGVGSYLNWGFGLVIGGIMARKLALKVKGVHYPLIIAAAYTGFTMYSLGFSATIPVLISTKGHAFEGTMGLIPLTQTIFSAPILLTSLAVLIALPLLNAAMHPKQGEKVVELDPATVADTKPAAGAEGLLGDEKTLAYRLNNSRVLSLLIGLCGMAYVAMHFIKGGNLDLNMINFFILFLGVLLLGTPMKYVEKVNEGVKTIGGIILQFPFYAGIMAIMHGSGLVESIAHVFVNISTAATLPLWGLVSSFVINFFAPSGGGHWVLQGPFMINAATTLGASQAQTAMSVMLGNGWNDLVQPFWILPALALSKLKLKDIMGYTVVSMLLVGAIYAVTMLVWPHL</sequence>
<reference evidence="3" key="1">
    <citation type="submission" date="2016-10" db="EMBL/GenBank/DDBJ databases">
        <authorList>
            <person name="Varghese N."/>
            <person name="Submissions S."/>
        </authorList>
    </citation>
    <scope>NUCLEOTIDE SEQUENCE [LARGE SCALE GENOMIC DNA]</scope>
    <source>
        <strain evidence="3">DSM 17101</strain>
    </source>
</reference>
<feature type="transmembrane region" description="Helical" evidence="1">
    <location>
        <begin position="420"/>
        <end position="442"/>
    </location>
</feature>
<dbReference type="Proteomes" id="UP000199317">
    <property type="component" value="Unassembled WGS sequence"/>
</dbReference>
<accession>A0A1H0TAS9</accession>
<organism evidence="2 3">
    <name type="scientific">Paracidovorax cattleyae</name>
    <dbReference type="NCBI Taxonomy" id="80868"/>
    <lineage>
        <taxon>Bacteria</taxon>
        <taxon>Pseudomonadati</taxon>
        <taxon>Pseudomonadota</taxon>
        <taxon>Betaproteobacteria</taxon>
        <taxon>Burkholderiales</taxon>
        <taxon>Comamonadaceae</taxon>
        <taxon>Paracidovorax</taxon>
    </lineage>
</organism>
<gene>
    <name evidence="2" type="ORF">SAMN04489708_114101</name>
</gene>
<feature type="transmembrane region" description="Helical" evidence="1">
    <location>
        <begin position="97"/>
        <end position="123"/>
    </location>
</feature>
<evidence type="ECO:0000256" key="1">
    <source>
        <dbReference type="SAM" id="Phobius"/>
    </source>
</evidence>
<keyword evidence="1" id="KW-0812">Transmembrane</keyword>
<evidence type="ECO:0000313" key="2">
    <source>
        <dbReference type="EMBL" id="SDP50800.1"/>
    </source>
</evidence>
<dbReference type="AlphaFoldDB" id="A0A1H0TAS9"/>
<keyword evidence="1" id="KW-1133">Transmembrane helix</keyword>
<name>A0A1H0TAS9_9BURK</name>
<dbReference type="GO" id="GO:0005886">
    <property type="term" value="C:plasma membrane"/>
    <property type="evidence" value="ECO:0007669"/>
    <property type="project" value="TreeGrafter"/>
</dbReference>
<feature type="transmembrane region" description="Helical" evidence="1">
    <location>
        <begin position="304"/>
        <end position="322"/>
    </location>
</feature>
<dbReference type="PANTHER" id="PTHR41983">
    <property type="entry name" value="SHORT-CHAIN FATTY ACID TRANSPORTER-RELATED"/>
    <property type="match status" value="1"/>
</dbReference>